<dbReference type="NCBIfam" id="TIGR00171">
    <property type="entry name" value="leuD"/>
    <property type="match status" value="1"/>
</dbReference>
<dbReference type="CDD" id="cd01577">
    <property type="entry name" value="IPMI_Swivel"/>
    <property type="match status" value="1"/>
</dbReference>
<dbReference type="PANTHER" id="PTHR43345:SF5">
    <property type="entry name" value="3-ISOPROPYLMALATE DEHYDRATASE SMALL SUBUNIT"/>
    <property type="match status" value="1"/>
</dbReference>
<dbReference type="NCBIfam" id="NF002458">
    <property type="entry name" value="PRK01641.1"/>
    <property type="match status" value="1"/>
</dbReference>
<sequence length="212" mass="24006">MIPFVTERGQVALLDQNNVDTDAILPKQFMKSIKRSGFGQFAFDEWRYLDAGELGMDCSKRPLNPDFEPNQQKYQGASILVTRANFGCGSSREHAPWALLEYGFRTIIAESFAEIFRGNCLKNGILTVTLDKSIIDQIFVEARSASHYYVCVDLESGTVSLPDGVSIPFKIEPNVQEKLLNGWDDIELTLKHAEKIRTFEASRWQQLPWLAP</sequence>
<comment type="similarity">
    <text evidence="4 10">Belongs to the LeuD family. LeuD type 1 subfamily.</text>
</comment>
<keyword evidence="9 10" id="KW-0100">Branched-chain amino acid biosynthesis</keyword>
<accession>A0A423FAS9</accession>
<evidence type="ECO:0000256" key="4">
    <source>
        <dbReference type="ARBA" id="ARBA00009845"/>
    </source>
</evidence>
<protein>
    <recommendedName>
        <fullName evidence="10">3-isopropylmalate dehydratase small subunit</fullName>
        <ecNumber evidence="10">4.2.1.33</ecNumber>
    </recommendedName>
    <alternativeName>
        <fullName evidence="10">Alpha-IPM isomerase</fullName>
        <shortName evidence="10">IPMI</shortName>
    </alternativeName>
    <alternativeName>
        <fullName evidence="10">Isopropylmalate isomerase</fullName>
    </alternativeName>
</protein>
<organism evidence="12 13">
    <name type="scientific">Pseudomonas poae</name>
    <dbReference type="NCBI Taxonomy" id="200451"/>
    <lineage>
        <taxon>Bacteria</taxon>
        <taxon>Pseudomonadati</taxon>
        <taxon>Pseudomonadota</taxon>
        <taxon>Gammaproteobacteria</taxon>
        <taxon>Pseudomonadales</taxon>
        <taxon>Pseudomonadaceae</taxon>
        <taxon>Pseudomonas</taxon>
    </lineage>
</organism>
<name>A0A423FAS9_9PSED</name>
<evidence type="ECO:0000256" key="5">
    <source>
        <dbReference type="ARBA" id="ARBA00011271"/>
    </source>
</evidence>
<dbReference type="RefSeq" id="WP_123715494.1">
    <property type="nucleotide sequence ID" value="NZ_MOAY01000030.1"/>
</dbReference>
<gene>
    <name evidence="10" type="primary">leuD</name>
    <name evidence="12" type="ORF">BK648_07630</name>
</gene>
<dbReference type="GO" id="GO:0003861">
    <property type="term" value="F:3-isopropylmalate dehydratase activity"/>
    <property type="evidence" value="ECO:0007669"/>
    <property type="project" value="UniProtKB-UniRule"/>
</dbReference>
<comment type="function">
    <text evidence="2 10">Catalyzes the isomerization between 2-isopropylmalate and 3-isopropylmalate, via the formation of 2-isopropylmaleate.</text>
</comment>
<evidence type="ECO:0000256" key="7">
    <source>
        <dbReference type="ARBA" id="ARBA00022605"/>
    </source>
</evidence>
<comment type="subunit">
    <text evidence="5 10">Heterodimer of LeuC and LeuD.</text>
</comment>
<evidence type="ECO:0000256" key="1">
    <source>
        <dbReference type="ARBA" id="ARBA00000491"/>
    </source>
</evidence>
<evidence type="ECO:0000256" key="2">
    <source>
        <dbReference type="ARBA" id="ARBA00002695"/>
    </source>
</evidence>
<evidence type="ECO:0000256" key="6">
    <source>
        <dbReference type="ARBA" id="ARBA00022430"/>
    </source>
</evidence>
<keyword evidence="6 10" id="KW-0432">Leucine biosynthesis</keyword>
<comment type="pathway">
    <text evidence="3 10">Amino-acid biosynthesis; L-leucine biosynthesis; L-leucine from 3-methyl-2-oxobutanoate: step 2/4.</text>
</comment>
<dbReference type="GO" id="GO:0009316">
    <property type="term" value="C:3-isopropylmalate dehydratase complex"/>
    <property type="evidence" value="ECO:0007669"/>
    <property type="project" value="InterPro"/>
</dbReference>
<reference evidence="12 13" key="1">
    <citation type="submission" date="2016-10" db="EMBL/GenBank/DDBJ databases">
        <title>Comparative genome analysis of multiple Pseudomonas spp. focuses on biocontrol and plant growth promoting traits.</title>
        <authorList>
            <person name="Tao X.-Y."/>
            <person name="Taylor C.G."/>
        </authorList>
    </citation>
    <scope>NUCLEOTIDE SEQUENCE [LARGE SCALE GENOMIC DNA]</scope>
    <source>
        <strain evidence="12 13">29G9</strain>
    </source>
</reference>
<dbReference type="FunFam" id="3.20.19.10:FF:000003">
    <property type="entry name" value="3-isopropylmalate dehydratase small subunit"/>
    <property type="match status" value="1"/>
</dbReference>
<evidence type="ECO:0000256" key="10">
    <source>
        <dbReference type="HAMAP-Rule" id="MF_01031"/>
    </source>
</evidence>
<keyword evidence="8 10" id="KW-0456">Lyase</keyword>
<comment type="catalytic activity">
    <reaction evidence="1 10">
        <text>(2R,3S)-3-isopropylmalate = (2S)-2-isopropylmalate</text>
        <dbReference type="Rhea" id="RHEA:32287"/>
        <dbReference type="ChEBI" id="CHEBI:1178"/>
        <dbReference type="ChEBI" id="CHEBI:35121"/>
        <dbReference type="EC" id="4.2.1.33"/>
    </reaction>
</comment>
<dbReference type="GO" id="GO:0009098">
    <property type="term" value="P:L-leucine biosynthetic process"/>
    <property type="evidence" value="ECO:0007669"/>
    <property type="project" value="UniProtKB-UniRule"/>
</dbReference>
<evidence type="ECO:0000256" key="3">
    <source>
        <dbReference type="ARBA" id="ARBA00004729"/>
    </source>
</evidence>
<evidence type="ECO:0000259" key="11">
    <source>
        <dbReference type="Pfam" id="PF00694"/>
    </source>
</evidence>
<dbReference type="UniPathway" id="UPA00048">
    <property type="reaction ID" value="UER00071"/>
</dbReference>
<dbReference type="InterPro" id="IPR000573">
    <property type="entry name" value="AconitaseA/IPMdHydase_ssu_swvl"/>
</dbReference>
<dbReference type="InterPro" id="IPR050075">
    <property type="entry name" value="LeuD"/>
</dbReference>
<evidence type="ECO:0000256" key="9">
    <source>
        <dbReference type="ARBA" id="ARBA00023304"/>
    </source>
</evidence>
<evidence type="ECO:0000313" key="13">
    <source>
        <dbReference type="Proteomes" id="UP000284656"/>
    </source>
</evidence>
<evidence type="ECO:0000313" key="12">
    <source>
        <dbReference type="EMBL" id="ROM53408.1"/>
    </source>
</evidence>
<dbReference type="Proteomes" id="UP000284656">
    <property type="component" value="Unassembled WGS sequence"/>
</dbReference>
<proteinExistence type="inferred from homology"/>
<dbReference type="InterPro" id="IPR004431">
    <property type="entry name" value="3-IsopropMal_deHydase_ssu"/>
</dbReference>
<evidence type="ECO:0000256" key="8">
    <source>
        <dbReference type="ARBA" id="ARBA00023239"/>
    </source>
</evidence>
<dbReference type="SUPFAM" id="SSF52016">
    <property type="entry name" value="LeuD/IlvD-like"/>
    <property type="match status" value="1"/>
</dbReference>
<dbReference type="AlphaFoldDB" id="A0A423FAS9"/>
<keyword evidence="7 10" id="KW-0028">Amino-acid biosynthesis</keyword>
<dbReference type="InterPro" id="IPR015928">
    <property type="entry name" value="Aconitase/3IPM_dehydase_swvl"/>
</dbReference>
<dbReference type="EMBL" id="MOAY01000030">
    <property type="protein sequence ID" value="ROM53408.1"/>
    <property type="molecule type" value="Genomic_DNA"/>
</dbReference>
<dbReference type="InterPro" id="IPR033940">
    <property type="entry name" value="IPMI_Swivel"/>
</dbReference>
<comment type="caution">
    <text evidence="12">The sequence shown here is derived from an EMBL/GenBank/DDBJ whole genome shotgun (WGS) entry which is preliminary data.</text>
</comment>
<dbReference type="PANTHER" id="PTHR43345">
    <property type="entry name" value="3-ISOPROPYLMALATE DEHYDRATASE SMALL SUBUNIT 2-RELATED-RELATED"/>
    <property type="match status" value="1"/>
</dbReference>
<dbReference type="EC" id="4.2.1.33" evidence="10"/>
<feature type="domain" description="Aconitase A/isopropylmalate dehydratase small subunit swivel" evidence="11">
    <location>
        <begin position="3"/>
        <end position="132"/>
    </location>
</feature>
<dbReference type="Pfam" id="PF00694">
    <property type="entry name" value="Aconitase_C"/>
    <property type="match status" value="1"/>
</dbReference>
<dbReference type="Gene3D" id="3.20.19.10">
    <property type="entry name" value="Aconitase, domain 4"/>
    <property type="match status" value="1"/>
</dbReference>
<dbReference type="HAMAP" id="MF_01031">
    <property type="entry name" value="LeuD_type1"/>
    <property type="match status" value="1"/>
</dbReference>